<feature type="region of interest" description="Disordered" evidence="1">
    <location>
        <begin position="1"/>
        <end position="54"/>
    </location>
</feature>
<reference evidence="2" key="1">
    <citation type="submission" date="2022-11" db="EMBL/GenBank/DDBJ databases">
        <authorList>
            <person name="Petersen C."/>
        </authorList>
    </citation>
    <scope>NUCLEOTIDE SEQUENCE</scope>
    <source>
        <strain evidence="2">IBT 19713</strain>
    </source>
</reference>
<evidence type="ECO:0000256" key="1">
    <source>
        <dbReference type="SAM" id="MobiDB-lite"/>
    </source>
</evidence>
<dbReference type="RefSeq" id="XP_058335589.1">
    <property type="nucleotide sequence ID" value="XM_058469558.1"/>
</dbReference>
<sequence>MAPATPTTKKGKGRKKPEPKPSTPEPPMEPEVPYPQIPETHLGGPDTPDPGPWATHIREFAWTCEPKRTAPATLSTCQILRLLTSKREPHVRRLCGQDLHVKISSRTENVEAALAQVSGEEAGTPCERCQAGLGPWVSCVVAEEFGGGCANWELPVGVCSELRSIDGFGSAPSGGKTEVNGFHGVSGSRVMKGRTGGSQVDGHRLQKLRLSLASMEDVLYEIAMGLDSAGELRPENAWKKEGNGEEDLKTPVVGEEAKKEVALEEEETDS</sequence>
<name>A0A9W9TZ43_9EURO</name>
<comment type="caution">
    <text evidence="2">The sequence shown here is derived from an EMBL/GenBank/DDBJ whole genome shotgun (WGS) entry which is preliminary data.</text>
</comment>
<feature type="compositionally biased region" description="Pro residues" evidence="1">
    <location>
        <begin position="20"/>
        <end position="36"/>
    </location>
</feature>
<protein>
    <submittedName>
        <fullName evidence="2">Uncharacterized protein</fullName>
    </submittedName>
</protein>
<accession>A0A9W9TZ43</accession>
<keyword evidence="3" id="KW-1185">Reference proteome</keyword>
<evidence type="ECO:0000313" key="3">
    <source>
        <dbReference type="Proteomes" id="UP001150941"/>
    </source>
</evidence>
<dbReference type="AlphaFoldDB" id="A0A9W9TZ43"/>
<dbReference type="Pfam" id="PF12511">
    <property type="entry name" value="DUF3716"/>
    <property type="match status" value="1"/>
</dbReference>
<dbReference type="GeneID" id="83196861"/>
<dbReference type="InterPro" id="IPR022190">
    <property type="entry name" value="DUF3716"/>
</dbReference>
<dbReference type="OrthoDB" id="4324956at2759"/>
<reference evidence="2" key="2">
    <citation type="journal article" date="2023" name="IMA Fungus">
        <title>Comparative genomic study of the Penicillium genus elucidates a diverse pangenome and 15 lateral gene transfer events.</title>
        <authorList>
            <person name="Petersen C."/>
            <person name="Sorensen T."/>
            <person name="Nielsen M.R."/>
            <person name="Sondergaard T.E."/>
            <person name="Sorensen J.L."/>
            <person name="Fitzpatrick D.A."/>
            <person name="Frisvad J.C."/>
            <person name="Nielsen K.L."/>
        </authorList>
    </citation>
    <scope>NUCLEOTIDE SEQUENCE</scope>
    <source>
        <strain evidence="2">IBT 19713</strain>
    </source>
</reference>
<feature type="region of interest" description="Disordered" evidence="1">
    <location>
        <begin position="233"/>
        <end position="270"/>
    </location>
</feature>
<evidence type="ECO:0000313" key="2">
    <source>
        <dbReference type="EMBL" id="KAJ5248810.1"/>
    </source>
</evidence>
<organism evidence="2 3">
    <name type="scientific">Penicillium chermesinum</name>
    <dbReference type="NCBI Taxonomy" id="63820"/>
    <lineage>
        <taxon>Eukaryota</taxon>
        <taxon>Fungi</taxon>
        <taxon>Dikarya</taxon>
        <taxon>Ascomycota</taxon>
        <taxon>Pezizomycotina</taxon>
        <taxon>Eurotiomycetes</taxon>
        <taxon>Eurotiomycetidae</taxon>
        <taxon>Eurotiales</taxon>
        <taxon>Aspergillaceae</taxon>
        <taxon>Penicillium</taxon>
    </lineage>
</organism>
<feature type="compositionally biased region" description="Basic and acidic residues" evidence="1">
    <location>
        <begin position="233"/>
        <end position="262"/>
    </location>
</feature>
<dbReference type="EMBL" id="JAPQKS010000001">
    <property type="protein sequence ID" value="KAJ5248810.1"/>
    <property type="molecule type" value="Genomic_DNA"/>
</dbReference>
<gene>
    <name evidence="2" type="ORF">N7468_000261</name>
</gene>
<proteinExistence type="predicted"/>
<dbReference type="Proteomes" id="UP001150941">
    <property type="component" value="Unassembled WGS sequence"/>
</dbReference>